<sequence>MEKFFELEEYAQIEVLQNIQDSFANSLGMGAVIVDYKGEPITKESNFTKFCTYIRNNDELKGKCYKCDAYGGVQSAITKKPHIYKCHAGLVDFAIPIMANNTYIGAILGGQVRLKEDLKEENNVLKDKYNEELSKYYKDIKIKTYEEVKYAADLMYQISNYILNKDIVKINSDFNSNKAKIDRATNIELIKEYNLESEQYSEEIHKALNYIHSNIKKNITLEEVANHINLSPNYLSKTFKKDIGINFITYITNKKIALAKEMLKDTDTPILNISIDLSFNKPNYFSKVFKKIVGLTPSEYRNTLQNDQIDT</sequence>
<evidence type="ECO:0000313" key="5">
    <source>
        <dbReference type="EMBL" id="CEI72778.1"/>
    </source>
</evidence>
<dbReference type="Pfam" id="PF12833">
    <property type="entry name" value="HTH_18"/>
    <property type="match status" value="1"/>
</dbReference>
<dbReference type="InterPro" id="IPR020449">
    <property type="entry name" value="Tscrpt_reg_AraC-type_HTH"/>
</dbReference>
<dbReference type="InterPro" id="IPR018771">
    <property type="entry name" value="PocR_dom"/>
</dbReference>
<dbReference type="KEGG" id="rhom:FRIFI_1242"/>
<keyword evidence="3" id="KW-0804">Transcription</keyword>
<name>A0A2P2BQY7_9FIRM</name>
<dbReference type="PRINTS" id="PR00032">
    <property type="entry name" value="HTHARAC"/>
</dbReference>
<dbReference type="GO" id="GO:0003700">
    <property type="term" value="F:DNA-binding transcription factor activity"/>
    <property type="evidence" value="ECO:0007669"/>
    <property type="project" value="InterPro"/>
</dbReference>
<evidence type="ECO:0000313" key="6">
    <source>
        <dbReference type="Proteomes" id="UP000245695"/>
    </source>
</evidence>
<organism evidence="5 6">
    <name type="scientific">Romboutsia hominis</name>
    <dbReference type="NCBI Taxonomy" id="1507512"/>
    <lineage>
        <taxon>Bacteria</taxon>
        <taxon>Bacillati</taxon>
        <taxon>Bacillota</taxon>
        <taxon>Clostridia</taxon>
        <taxon>Peptostreptococcales</taxon>
        <taxon>Peptostreptococcaceae</taxon>
        <taxon>Romboutsia</taxon>
    </lineage>
</organism>
<keyword evidence="2" id="KW-0238">DNA-binding</keyword>
<evidence type="ECO:0000259" key="4">
    <source>
        <dbReference type="PROSITE" id="PS01124"/>
    </source>
</evidence>
<keyword evidence="6" id="KW-1185">Reference proteome</keyword>
<feature type="domain" description="HTH araC/xylS-type" evidence="4">
    <location>
        <begin position="205"/>
        <end position="303"/>
    </location>
</feature>
<accession>A0A2P2BQY7</accession>
<protein>
    <submittedName>
        <fullName evidence="5">Regulatory protein PocR</fullName>
    </submittedName>
</protein>
<dbReference type="Pfam" id="PF10114">
    <property type="entry name" value="PocR"/>
    <property type="match status" value="1"/>
</dbReference>
<dbReference type="GO" id="GO:0043565">
    <property type="term" value="F:sequence-specific DNA binding"/>
    <property type="evidence" value="ECO:0007669"/>
    <property type="project" value="InterPro"/>
</dbReference>
<dbReference type="PANTHER" id="PTHR43280:SF10">
    <property type="entry name" value="REGULATORY PROTEIN POCR"/>
    <property type="match status" value="1"/>
</dbReference>
<dbReference type="Proteomes" id="UP000245695">
    <property type="component" value="Chromosome 1"/>
</dbReference>
<evidence type="ECO:0000256" key="1">
    <source>
        <dbReference type="ARBA" id="ARBA00023015"/>
    </source>
</evidence>
<dbReference type="PROSITE" id="PS01124">
    <property type="entry name" value="HTH_ARAC_FAMILY_2"/>
    <property type="match status" value="1"/>
</dbReference>
<dbReference type="SUPFAM" id="SSF46689">
    <property type="entry name" value="Homeodomain-like"/>
    <property type="match status" value="2"/>
</dbReference>
<reference evidence="5 6" key="1">
    <citation type="submission" date="2014-09" db="EMBL/GenBank/DDBJ databases">
        <authorList>
            <person name="Hornung B.V."/>
        </authorList>
    </citation>
    <scope>NUCLEOTIDE SEQUENCE [LARGE SCALE GENOMIC DNA]</scope>
    <source>
        <strain evidence="5 6">FRIFI</strain>
    </source>
</reference>
<dbReference type="SMART" id="SM00342">
    <property type="entry name" value="HTH_ARAC"/>
    <property type="match status" value="1"/>
</dbReference>
<dbReference type="EMBL" id="LN650648">
    <property type="protein sequence ID" value="CEI72778.1"/>
    <property type="molecule type" value="Genomic_DNA"/>
</dbReference>
<dbReference type="InterPro" id="IPR018060">
    <property type="entry name" value="HTH_AraC"/>
</dbReference>
<dbReference type="AlphaFoldDB" id="A0A2P2BQY7"/>
<dbReference type="RefSeq" id="WP_166505351.1">
    <property type="nucleotide sequence ID" value="NZ_LN650648.1"/>
</dbReference>
<proteinExistence type="predicted"/>
<dbReference type="PANTHER" id="PTHR43280">
    <property type="entry name" value="ARAC-FAMILY TRANSCRIPTIONAL REGULATOR"/>
    <property type="match status" value="1"/>
</dbReference>
<keyword evidence="1" id="KW-0805">Transcription regulation</keyword>
<dbReference type="InterPro" id="IPR009057">
    <property type="entry name" value="Homeodomain-like_sf"/>
</dbReference>
<evidence type="ECO:0000256" key="2">
    <source>
        <dbReference type="ARBA" id="ARBA00023125"/>
    </source>
</evidence>
<evidence type="ECO:0000256" key="3">
    <source>
        <dbReference type="ARBA" id="ARBA00023163"/>
    </source>
</evidence>
<gene>
    <name evidence="5" type="ORF">FRIFI_1242</name>
</gene>
<dbReference type="Gene3D" id="1.10.10.60">
    <property type="entry name" value="Homeodomain-like"/>
    <property type="match status" value="2"/>
</dbReference>